<sequence>MPSVDTDKWKAIEANSNTLSMPASDRNLIMREGYIVIDSLRLRCRESLLEIHQGKLPWTSCFPQGEEEAVGCKLAATSFMEEGMVMLQGATAGLSLDEAKHAIEKIVVS</sequence>
<accession>A0A7J6N1X7</accession>
<evidence type="ECO:0000313" key="1">
    <source>
        <dbReference type="EMBL" id="KAF4677845.1"/>
    </source>
</evidence>
<dbReference type="EMBL" id="JABANP010000952">
    <property type="protein sequence ID" value="KAF4677845.1"/>
    <property type="molecule type" value="Genomic_DNA"/>
</dbReference>
<dbReference type="AlphaFoldDB" id="A0A7J6N1X7"/>
<evidence type="ECO:0000313" key="2">
    <source>
        <dbReference type="Proteomes" id="UP000541610"/>
    </source>
</evidence>
<dbReference type="Proteomes" id="UP000541610">
    <property type="component" value="Unassembled WGS sequence"/>
</dbReference>
<proteinExistence type="predicted"/>
<reference evidence="1 2" key="1">
    <citation type="submission" date="2020-04" db="EMBL/GenBank/DDBJ databases">
        <title>Perkinsus olseni comparative genomics.</title>
        <authorList>
            <person name="Bogema D.R."/>
        </authorList>
    </citation>
    <scope>NUCLEOTIDE SEQUENCE [LARGE SCALE GENOMIC DNA]</scope>
    <source>
        <strain evidence="1">00978-12</strain>
    </source>
</reference>
<name>A0A7J6N1X7_PEROL</name>
<gene>
    <name evidence="1" type="ORF">FOZ60_017152</name>
</gene>
<comment type="caution">
    <text evidence="1">The sequence shown here is derived from an EMBL/GenBank/DDBJ whole genome shotgun (WGS) entry which is preliminary data.</text>
</comment>
<feature type="non-terminal residue" evidence="1">
    <location>
        <position position="109"/>
    </location>
</feature>
<organism evidence="1 2">
    <name type="scientific">Perkinsus olseni</name>
    <name type="common">Perkinsus atlanticus</name>
    <dbReference type="NCBI Taxonomy" id="32597"/>
    <lineage>
        <taxon>Eukaryota</taxon>
        <taxon>Sar</taxon>
        <taxon>Alveolata</taxon>
        <taxon>Perkinsozoa</taxon>
        <taxon>Perkinsea</taxon>
        <taxon>Perkinsida</taxon>
        <taxon>Perkinsidae</taxon>
        <taxon>Perkinsus</taxon>
    </lineage>
</organism>
<protein>
    <submittedName>
        <fullName evidence="1">Uncharacterized protein</fullName>
    </submittedName>
</protein>